<evidence type="ECO:0000259" key="5">
    <source>
        <dbReference type="Pfam" id="PF12972"/>
    </source>
</evidence>
<evidence type="ECO:0000256" key="1">
    <source>
        <dbReference type="ARBA" id="ARBA00022801"/>
    </source>
</evidence>
<dbReference type="InterPro" id="IPR024733">
    <property type="entry name" value="NAGLU_tim-barrel"/>
</dbReference>
<keyword evidence="2" id="KW-0732">Signal</keyword>
<feature type="chain" id="PRO_5015846128" evidence="2">
    <location>
        <begin position="20"/>
        <end position="729"/>
    </location>
</feature>
<feature type="domain" description="Alpha-N-acetylglucosaminidase C-terminal" evidence="5">
    <location>
        <begin position="458"/>
        <end position="720"/>
    </location>
</feature>
<accession>A0A2W7SCH6</accession>
<evidence type="ECO:0000313" key="7">
    <source>
        <dbReference type="Proteomes" id="UP000249720"/>
    </source>
</evidence>
<dbReference type="Pfam" id="PF05089">
    <property type="entry name" value="NAGLU"/>
    <property type="match status" value="1"/>
</dbReference>
<protein>
    <submittedName>
        <fullName evidence="6">Alpha-N-acetylglucosaminidase</fullName>
    </submittedName>
</protein>
<organism evidence="6 7">
    <name type="scientific">Hydrotalea sandarakina</name>
    <dbReference type="NCBI Taxonomy" id="1004304"/>
    <lineage>
        <taxon>Bacteria</taxon>
        <taxon>Pseudomonadati</taxon>
        <taxon>Bacteroidota</taxon>
        <taxon>Chitinophagia</taxon>
        <taxon>Chitinophagales</taxon>
        <taxon>Chitinophagaceae</taxon>
        <taxon>Hydrotalea</taxon>
    </lineage>
</organism>
<dbReference type="GO" id="GO:0005975">
    <property type="term" value="P:carbohydrate metabolic process"/>
    <property type="evidence" value="ECO:0007669"/>
    <property type="project" value="UniProtKB-ARBA"/>
</dbReference>
<dbReference type="RefSeq" id="WP_111293822.1">
    <property type="nucleotide sequence ID" value="NZ_QKZV01000002.1"/>
</dbReference>
<feature type="signal peptide" evidence="2">
    <location>
        <begin position="1"/>
        <end position="19"/>
    </location>
</feature>
<keyword evidence="7" id="KW-1185">Reference proteome</keyword>
<dbReference type="Proteomes" id="UP000249720">
    <property type="component" value="Unassembled WGS sequence"/>
</dbReference>
<feature type="domain" description="Alpha-N-acetylglucosaminidase tim-barrel" evidence="3">
    <location>
        <begin position="118"/>
        <end position="449"/>
    </location>
</feature>
<dbReference type="GO" id="GO:0016787">
    <property type="term" value="F:hydrolase activity"/>
    <property type="evidence" value="ECO:0007669"/>
    <property type="project" value="UniProtKB-KW"/>
</dbReference>
<evidence type="ECO:0000256" key="2">
    <source>
        <dbReference type="SAM" id="SignalP"/>
    </source>
</evidence>
<dbReference type="Gene3D" id="3.30.379.10">
    <property type="entry name" value="Chitobiase/beta-hexosaminidase domain 2-like"/>
    <property type="match status" value="1"/>
</dbReference>
<dbReference type="PANTHER" id="PTHR12872:SF1">
    <property type="entry name" value="ALPHA-N-ACETYLGLUCOSAMINIDASE"/>
    <property type="match status" value="1"/>
</dbReference>
<evidence type="ECO:0000259" key="3">
    <source>
        <dbReference type="Pfam" id="PF05089"/>
    </source>
</evidence>
<dbReference type="Gene3D" id="3.20.20.80">
    <property type="entry name" value="Glycosidases"/>
    <property type="match status" value="1"/>
</dbReference>
<name>A0A2W7SCH6_9BACT</name>
<dbReference type="AlphaFoldDB" id="A0A2W7SCH6"/>
<dbReference type="InterPro" id="IPR024732">
    <property type="entry name" value="NAGLU_C"/>
</dbReference>
<dbReference type="InterPro" id="IPR029018">
    <property type="entry name" value="Hex-like_dom2"/>
</dbReference>
<sequence length="729" mass="85572">MRKIIFLFLLIIFSSQIQSQNKEAILQLIKRIIPSKASSFTIKYQKATSGKDFFELYSENNKIVLVGNNNVSIASALYYYLKNYTHCDISWNGTNLKLPDKLPLIKQKIVHNTPYQYRYYINYCTNNYSMTWWDWNRWEKEIDWMALNGINMPLAIIGQNIIWSELYKSLGFNNNQLNNFFTGPAYTSWFWMNNIDKWGGPLPYSWLKKMELLQKKILERERELDMTPVLPAFTGHIPNSFNQLFPNALIKKVNWGPGYEDVSILDPNDSLFQIIGTEFLRLQNKIFGTDHLYSADTFNENIPPTNDSLYLNQLSSTVYKTMASVDSQAIWVMQGWLFVNAPDFWKPTQIKALLNGVNDEHMIILDLWSETRPIWSSTEAYYGKKWIWCMLHNFGGNIGMFGKMDTIANVPAKTLHNNNSKNLIGIGLTPEGIEQNPVMYALLLENIWRDQPIELNDWLSNYALRRYGKTNKEIDSAWQILRKTVYNGGNTEGAPESIFTGRPTLNKDAVWTYTTLNYNPKDLLPAWRLFIYNSKNLNKNEGFSYDLVDLTRQVLANYADTLQQQIAKAFYQKNKLQFKYLTNKFIILLDDIDALLQTKKDFLLGKWINSAKKMGTNYREEKLYERNARNLITTWGDKNSGTHDYANKHWAGLIKDFYKQRWLQYFKFLKSNWNSDISTKQKEFEETIKNWEWHWVNKTNKFSSLPKGNSVLASKKLFEKYYSEILEQY</sequence>
<dbReference type="PANTHER" id="PTHR12872">
    <property type="entry name" value="ALPHA-N-ACETYLGLUCOSAMINIDASE"/>
    <property type="match status" value="1"/>
</dbReference>
<dbReference type="OrthoDB" id="179563at2"/>
<keyword evidence="1" id="KW-0378">Hydrolase</keyword>
<feature type="domain" description="Alpha-N-acetylglucosaminidase N-terminal" evidence="4">
    <location>
        <begin position="24"/>
        <end position="103"/>
    </location>
</feature>
<evidence type="ECO:0000313" key="6">
    <source>
        <dbReference type="EMBL" id="PZX64667.1"/>
    </source>
</evidence>
<dbReference type="InterPro" id="IPR007781">
    <property type="entry name" value="NAGLU"/>
</dbReference>
<dbReference type="InterPro" id="IPR024240">
    <property type="entry name" value="NAGLU_N"/>
</dbReference>
<dbReference type="EMBL" id="QKZV01000002">
    <property type="protein sequence ID" value="PZX64667.1"/>
    <property type="molecule type" value="Genomic_DNA"/>
</dbReference>
<dbReference type="Pfam" id="PF12972">
    <property type="entry name" value="NAGLU_C"/>
    <property type="match status" value="1"/>
</dbReference>
<comment type="caution">
    <text evidence="6">The sequence shown here is derived from an EMBL/GenBank/DDBJ whole genome shotgun (WGS) entry which is preliminary data.</text>
</comment>
<evidence type="ECO:0000259" key="4">
    <source>
        <dbReference type="Pfam" id="PF12971"/>
    </source>
</evidence>
<dbReference type="Pfam" id="PF12971">
    <property type="entry name" value="NAGLU_N"/>
    <property type="match status" value="1"/>
</dbReference>
<dbReference type="Gene3D" id="1.20.120.670">
    <property type="entry name" value="N-acetyl-b-d-glucoasminidase"/>
    <property type="match status" value="1"/>
</dbReference>
<reference evidence="6 7" key="1">
    <citation type="submission" date="2018-06" db="EMBL/GenBank/DDBJ databases">
        <title>Genomic Encyclopedia of Archaeal and Bacterial Type Strains, Phase II (KMG-II): from individual species to whole genera.</title>
        <authorList>
            <person name="Goeker M."/>
        </authorList>
    </citation>
    <scope>NUCLEOTIDE SEQUENCE [LARGE SCALE GENOMIC DNA]</scope>
    <source>
        <strain evidence="6 7">DSM 23241</strain>
    </source>
</reference>
<proteinExistence type="predicted"/>
<gene>
    <name evidence="6" type="ORF">LX80_00865</name>
</gene>